<comment type="caution">
    <text evidence="1">The sequence shown here is derived from an EMBL/GenBank/DDBJ whole genome shotgun (WGS) entry which is preliminary data.</text>
</comment>
<dbReference type="OrthoDB" id="4546154at2"/>
<keyword evidence="2" id="KW-1185">Reference proteome</keyword>
<dbReference type="InParanoid" id="A0A543B001"/>
<proteinExistence type="predicted"/>
<gene>
    <name evidence="1" type="ORF">FB566_3740</name>
</gene>
<sequence>MNTATHVALVADLRDQLRVRLLDSLDILLGDQSTALLPVRQQLDIDAEVWSAQLLDGDQSTASATAARLVAALYPGDGPFDPPRHWWSSPLGRAIACRVGHPGAETVSSAVAAAMLGISRQGVADLIARDKLIRHPDGGVLSASIRDRLTQRSSHESDRRPTRTG</sequence>
<dbReference type="RefSeq" id="WP_142042187.1">
    <property type="nucleotide sequence ID" value="NZ_JBHTGS010000001.1"/>
</dbReference>
<reference evidence="1 2" key="1">
    <citation type="submission" date="2019-06" db="EMBL/GenBank/DDBJ databases">
        <title>Sequencing the genomes of 1000 actinobacteria strains.</title>
        <authorList>
            <person name="Klenk H.-P."/>
        </authorList>
    </citation>
    <scope>NUCLEOTIDE SEQUENCE [LARGE SCALE GENOMIC DNA]</scope>
    <source>
        <strain evidence="1 2">DSM 45928</strain>
    </source>
</reference>
<protein>
    <submittedName>
        <fullName evidence="1">Uncharacterized protein</fullName>
    </submittedName>
</protein>
<dbReference type="AlphaFoldDB" id="A0A543B001"/>
<dbReference type="Proteomes" id="UP000317043">
    <property type="component" value="Unassembled WGS sequence"/>
</dbReference>
<evidence type="ECO:0000313" key="2">
    <source>
        <dbReference type="Proteomes" id="UP000317043"/>
    </source>
</evidence>
<accession>A0A543B001</accession>
<dbReference type="EMBL" id="VFOW01000001">
    <property type="protein sequence ID" value="TQL78163.1"/>
    <property type="molecule type" value="Genomic_DNA"/>
</dbReference>
<evidence type="ECO:0000313" key="1">
    <source>
        <dbReference type="EMBL" id="TQL78163.1"/>
    </source>
</evidence>
<name>A0A543B001_9ACTN</name>
<organism evidence="1 2">
    <name type="scientific">Stackebrandtia endophytica</name>
    <dbReference type="NCBI Taxonomy" id="1496996"/>
    <lineage>
        <taxon>Bacteria</taxon>
        <taxon>Bacillati</taxon>
        <taxon>Actinomycetota</taxon>
        <taxon>Actinomycetes</taxon>
        <taxon>Glycomycetales</taxon>
        <taxon>Glycomycetaceae</taxon>
        <taxon>Stackebrandtia</taxon>
    </lineage>
</organism>